<proteinExistence type="predicted"/>
<dbReference type="EMBL" id="AFBR01000007">
    <property type="protein sequence ID" value="EGG57517.1"/>
    <property type="molecule type" value="Genomic_DNA"/>
</dbReference>
<keyword evidence="2" id="KW-1185">Reference proteome</keyword>
<accession>F3QQ09</accession>
<dbReference type="AlphaFoldDB" id="F3QQ09"/>
<gene>
    <name evidence="1" type="ORF">HMPREF9442_00246</name>
</gene>
<evidence type="ECO:0000313" key="2">
    <source>
        <dbReference type="Proteomes" id="UP000005546"/>
    </source>
</evidence>
<sequence length="39" mass="4678">MLFRNWIINANLERKIRGISHALFPKGVAKKSFIFQDMW</sequence>
<evidence type="ECO:0000313" key="1">
    <source>
        <dbReference type="EMBL" id="EGG57517.1"/>
    </source>
</evidence>
<name>F3QQ09_9BACT</name>
<organism evidence="1 2">
    <name type="scientific">Paraprevotella xylaniphila YIT 11841</name>
    <dbReference type="NCBI Taxonomy" id="762982"/>
    <lineage>
        <taxon>Bacteria</taxon>
        <taxon>Pseudomonadati</taxon>
        <taxon>Bacteroidota</taxon>
        <taxon>Bacteroidia</taxon>
        <taxon>Bacteroidales</taxon>
        <taxon>Prevotellaceae</taxon>
        <taxon>Paraprevotella</taxon>
    </lineage>
</organism>
<dbReference type="HOGENOM" id="CLU_3314152_0_0_10"/>
<comment type="caution">
    <text evidence="1">The sequence shown here is derived from an EMBL/GenBank/DDBJ whole genome shotgun (WGS) entry which is preliminary data.</text>
</comment>
<reference evidence="1 2" key="1">
    <citation type="submission" date="2011-02" db="EMBL/GenBank/DDBJ databases">
        <authorList>
            <person name="Weinstock G."/>
            <person name="Sodergren E."/>
            <person name="Clifton S."/>
            <person name="Fulton L."/>
            <person name="Fulton B."/>
            <person name="Courtney L."/>
            <person name="Fronick C."/>
            <person name="Harrison M."/>
            <person name="Strong C."/>
            <person name="Farmer C."/>
            <person name="Delahaunty K."/>
            <person name="Markovic C."/>
            <person name="Hall O."/>
            <person name="Minx P."/>
            <person name="Tomlinson C."/>
            <person name="Mitreva M."/>
            <person name="Hou S."/>
            <person name="Chen J."/>
            <person name="Wollam A."/>
            <person name="Pepin K.H."/>
            <person name="Johnson M."/>
            <person name="Bhonagiri V."/>
            <person name="Zhang X."/>
            <person name="Suruliraj S."/>
            <person name="Warren W."/>
            <person name="Chinwalla A."/>
            <person name="Mardis E.R."/>
            <person name="Wilson R.K."/>
        </authorList>
    </citation>
    <scope>NUCLEOTIDE SEQUENCE [LARGE SCALE GENOMIC DNA]</scope>
    <source>
        <strain evidence="1 2">YIT 11841</strain>
    </source>
</reference>
<dbReference type="Proteomes" id="UP000005546">
    <property type="component" value="Unassembled WGS sequence"/>
</dbReference>
<protein>
    <submittedName>
        <fullName evidence="1">Uncharacterized protein</fullName>
    </submittedName>
</protein>